<dbReference type="InterPro" id="IPR017850">
    <property type="entry name" value="Alkaline_phosphatase_core_sf"/>
</dbReference>
<proteinExistence type="predicted"/>
<accession>A0ABS3Z9P1</accession>
<dbReference type="PANTHER" id="PTHR10151:SF120">
    <property type="entry name" value="BIS(5'-ADENOSYL)-TRIPHOSPHATASE"/>
    <property type="match status" value="1"/>
</dbReference>
<gene>
    <name evidence="1" type="ORF">H9C73_06250</name>
</gene>
<organism evidence="1 2">
    <name type="scientific">Marinobacterium alkalitolerans</name>
    <dbReference type="NCBI Taxonomy" id="1542925"/>
    <lineage>
        <taxon>Bacteria</taxon>
        <taxon>Pseudomonadati</taxon>
        <taxon>Pseudomonadota</taxon>
        <taxon>Gammaproteobacteria</taxon>
        <taxon>Oceanospirillales</taxon>
        <taxon>Oceanospirillaceae</taxon>
        <taxon>Marinobacterium</taxon>
    </lineage>
</organism>
<dbReference type="Pfam" id="PF01663">
    <property type="entry name" value="Phosphodiest"/>
    <property type="match status" value="1"/>
</dbReference>
<reference evidence="1 2" key="1">
    <citation type="submission" date="2020-09" db="EMBL/GenBank/DDBJ databases">
        <authorList>
            <person name="Tanuku N.R.S."/>
        </authorList>
    </citation>
    <scope>NUCLEOTIDE SEQUENCE [LARGE SCALE GENOMIC DNA]</scope>
    <source>
        <strain evidence="1 2">AK62</strain>
    </source>
</reference>
<name>A0ABS3Z9P1_9GAMM</name>
<dbReference type="Gene3D" id="3.40.720.10">
    <property type="entry name" value="Alkaline Phosphatase, subunit A"/>
    <property type="match status" value="1"/>
</dbReference>
<comment type="caution">
    <text evidence="1">The sequence shown here is derived from an EMBL/GenBank/DDBJ whole genome shotgun (WGS) entry which is preliminary data.</text>
</comment>
<protein>
    <submittedName>
        <fullName evidence="1">Alkaline phosphatase family protein</fullName>
    </submittedName>
</protein>
<evidence type="ECO:0000313" key="2">
    <source>
        <dbReference type="Proteomes" id="UP000810171"/>
    </source>
</evidence>
<sequence>MRAKHPVILIIIDGLAAETARDCMGYMQALCDSGQATRYALDCALPSLSRPLYETLLTGATPIESGVTHNRVVRLSNQSSVFSLASTAGLRTAAAAYHWFSELYNRAPYMAERDRFTDDPELPIQHGCFYHQDHYPDEHLMLDADWLLRRHQPDFMLVHPMNVDDAGHRAGYDSSHYRNTARRMDGLLSHHLPQWLAAGYQVLVTADHGMNNDRSHGGTLAEERQVPLWVAGDAFAQAAAAQPQQTEICGLVCELLGVEGHAKAVPAGMLRVTA</sequence>
<dbReference type="PANTHER" id="PTHR10151">
    <property type="entry name" value="ECTONUCLEOTIDE PYROPHOSPHATASE/PHOSPHODIESTERASE"/>
    <property type="match status" value="1"/>
</dbReference>
<dbReference type="Proteomes" id="UP000810171">
    <property type="component" value="Unassembled WGS sequence"/>
</dbReference>
<keyword evidence="2" id="KW-1185">Reference proteome</keyword>
<dbReference type="EMBL" id="JACVEW010000007">
    <property type="protein sequence ID" value="MBP0048331.1"/>
    <property type="molecule type" value="Genomic_DNA"/>
</dbReference>
<evidence type="ECO:0000313" key="1">
    <source>
        <dbReference type="EMBL" id="MBP0048331.1"/>
    </source>
</evidence>
<dbReference type="InterPro" id="IPR002591">
    <property type="entry name" value="Phosphodiest/P_Trfase"/>
</dbReference>
<dbReference type="RefSeq" id="WP_209286951.1">
    <property type="nucleotide sequence ID" value="NZ_JACVEW010000007.1"/>
</dbReference>
<dbReference type="SUPFAM" id="SSF53649">
    <property type="entry name" value="Alkaline phosphatase-like"/>
    <property type="match status" value="1"/>
</dbReference>